<feature type="transmembrane region" description="Helical" evidence="4">
    <location>
        <begin position="14"/>
        <end position="33"/>
    </location>
</feature>
<dbReference type="Pfam" id="PF00015">
    <property type="entry name" value="MCPsignal"/>
    <property type="match status" value="1"/>
</dbReference>
<evidence type="ECO:0000256" key="1">
    <source>
        <dbReference type="ARBA" id="ARBA00022481"/>
    </source>
</evidence>
<dbReference type="EMBL" id="JBGJLR010000013">
    <property type="protein sequence ID" value="MEZ2740112.1"/>
    <property type="molecule type" value="Genomic_DNA"/>
</dbReference>
<comment type="similarity">
    <text evidence="2">Belongs to the methyl-accepting chemotaxis (MCP) protein family.</text>
</comment>
<evidence type="ECO:0000256" key="2">
    <source>
        <dbReference type="ARBA" id="ARBA00029447"/>
    </source>
</evidence>
<dbReference type="SMART" id="SM00304">
    <property type="entry name" value="HAMP"/>
    <property type="match status" value="1"/>
</dbReference>
<dbReference type="PRINTS" id="PR00260">
    <property type="entry name" value="CHEMTRNSDUCR"/>
</dbReference>
<dbReference type="SUPFAM" id="SSF58104">
    <property type="entry name" value="Methyl-accepting chemotaxis protein (MCP) signaling domain"/>
    <property type="match status" value="1"/>
</dbReference>
<name>A0ABV4II40_9BURK</name>
<keyword evidence="3" id="KW-0807">Transducer</keyword>
<dbReference type="CDD" id="cd11386">
    <property type="entry name" value="MCP_signal"/>
    <property type="match status" value="1"/>
</dbReference>
<sequence>MTHWLHRLRLAHKFSILGLIALVMTAIPLALYVEDVLTELRQARQEALGMPSLMAVNAAVQRLQVHRGTSAAMLGGDSTMAARRPAIRDAVNQHLNQAQAALREAEAPSALQQQLQQLVTTWQSLEKAVDSRSIAAPQSMVQHTQLVGHLLHLNEALLHAYSLSTTPHADNQALIQAVMMQAPQLTENLGLLRGQGAGFLAQGQLPPENRGALRALQRRVVEVQAAAGYSIQRAMELNAGFHTRMAPQVKQVAALTNESLQMAKEQLIEAPELTLAAPLFFDTLTRTIEAVNALVADGSALLAQSLRDEERVHRQQLITVLALMALALLLALGLALAFVRSVTVPLQQAVQLAQAVSEGDLSGSDRPVGSNEVGELLQAQYAMRAHLRPMVAQVRSGADSVALASAEIAQGNMDLSGRTEQQASALEETAASMEQLSATVRNNADNAREASLLAGAARDVAVQGGDVVAQVVQTMQGINDSSRQIADIISVIDGIAFQTNILALNAAVEAARAGEQGRGFAVVASEVRSLAQRSAEAAKQIKHLIDTSVSRVSEGNVLVQKAGHTMGDVVTAIQKVNDIVSAISSASQEQANGVAQVGEAVTQMDHATQQNAALVEEMAAAANSLNLQGQELVRAVSLFRWEGSAASDAVGGRSSGAAQREALEWA</sequence>
<feature type="transmembrane region" description="Helical" evidence="4">
    <location>
        <begin position="317"/>
        <end position="339"/>
    </location>
</feature>
<comment type="caution">
    <text evidence="7">The sequence shown here is derived from an EMBL/GenBank/DDBJ whole genome shotgun (WGS) entry which is preliminary data.</text>
</comment>
<evidence type="ECO:0000259" key="6">
    <source>
        <dbReference type="PROSITE" id="PS50885"/>
    </source>
</evidence>
<keyword evidence="4" id="KW-1133">Transmembrane helix</keyword>
<feature type="domain" description="HAMP" evidence="6">
    <location>
        <begin position="340"/>
        <end position="392"/>
    </location>
</feature>
<reference evidence="7 8" key="1">
    <citation type="submission" date="2024-08" db="EMBL/GenBank/DDBJ databases">
        <authorList>
            <person name="Feng Z."/>
            <person name="Ronholm J."/>
        </authorList>
    </citation>
    <scope>NUCLEOTIDE SEQUENCE [LARGE SCALE GENOMIC DNA]</scope>
    <source>
        <strain evidence="7 8">4-AB0-8</strain>
    </source>
</reference>
<keyword evidence="4" id="KW-0812">Transmembrane</keyword>
<keyword evidence="4" id="KW-0472">Membrane</keyword>
<dbReference type="PROSITE" id="PS50111">
    <property type="entry name" value="CHEMOTAXIS_TRANSDUC_2"/>
    <property type="match status" value="1"/>
</dbReference>
<dbReference type="Proteomes" id="UP001567350">
    <property type="component" value="Unassembled WGS sequence"/>
</dbReference>
<proteinExistence type="inferred from homology"/>
<organism evidence="7 8">
    <name type="scientific">Comamonas jiangduensis</name>
    <dbReference type="NCBI Taxonomy" id="1194168"/>
    <lineage>
        <taxon>Bacteria</taxon>
        <taxon>Pseudomonadati</taxon>
        <taxon>Pseudomonadota</taxon>
        <taxon>Betaproteobacteria</taxon>
        <taxon>Burkholderiales</taxon>
        <taxon>Comamonadaceae</taxon>
        <taxon>Comamonas</taxon>
    </lineage>
</organism>
<dbReference type="PANTHER" id="PTHR43531:SF14">
    <property type="entry name" value="METHYL-ACCEPTING CHEMOTAXIS PROTEIN I-RELATED"/>
    <property type="match status" value="1"/>
</dbReference>
<dbReference type="Gene3D" id="1.10.287.950">
    <property type="entry name" value="Methyl-accepting chemotaxis protein"/>
    <property type="match status" value="1"/>
</dbReference>
<evidence type="ECO:0000256" key="3">
    <source>
        <dbReference type="PROSITE-ProRule" id="PRU00284"/>
    </source>
</evidence>
<dbReference type="SMART" id="SM00283">
    <property type="entry name" value="MA"/>
    <property type="match status" value="1"/>
</dbReference>
<dbReference type="PROSITE" id="PS50885">
    <property type="entry name" value="HAMP"/>
    <property type="match status" value="1"/>
</dbReference>
<protein>
    <submittedName>
        <fullName evidence="7">Methyl-accepting chemotaxis protein</fullName>
    </submittedName>
</protein>
<dbReference type="InterPro" id="IPR003660">
    <property type="entry name" value="HAMP_dom"/>
</dbReference>
<accession>A0ABV4II40</accession>
<keyword evidence="8" id="KW-1185">Reference proteome</keyword>
<dbReference type="RefSeq" id="WP_370892838.1">
    <property type="nucleotide sequence ID" value="NZ_JBGJLR010000013.1"/>
</dbReference>
<evidence type="ECO:0000259" key="5">
    <source>
        <dbReference type="PROSITE" id="PS50111"/>
    </source>
</evidence>
<dbReference type="InterPro" id="IPR004090">
    <property type="entry name" value="Chemotax_Me-accpt_rcpt"/>
</dbReference>
<dbReference type="PANTHER" id="PTHR43531">
    <property type="entry name" value="PROTEIN ICFG"/>
    <property type="match status" value="1"/>
</dbReference>
<evidence type="ECO:0000256" key="4">
    <source>
        <dbReference type="SAM" id="Phobius"/>
    </source>
</evidence>
<evidence type="ECO:0000313" key="7">
    <source>
        <dbReference type="EMBL" id="MEZ2740112.1"/>
    </source>
</evidence>
<keyword evidence="1" id="KW-0488">Methylation</keyword>
<dbReference type="InterPro" id="IPR051310">
    <property type="entry name" value="MCP_chemotaxis"/>
</dbReference>
<feature type="domain" description="Methyl-accepting transducer" evidence="5">
    <location>
        <begin position="397"/>
        <end position="626"/>
    </location>
</feature>
<evidence type="ECO:0000313" key="8">
    <source>
        <dbReference type="Proteomes" id="UP001567350"/>
    </source>
</evidence>
<gene>
    <name evidence="7" type="ORF">ACBP88_11765</name>
</gene>
<dbReference type="InterPro" id="IPR004089">
    <property type="entry name" value="MCPsignal_dom"/>
</dbReference>
<dbReference type="Pfam" id="PF00672">
    <property type="entry name" value="HAMP"/>
    <property type="match status" value="1"/>
</dbReference>